<dbReference type="Pfam" id="PF00679">
    <property type="entry name" value="EFG_C"/>
    <property type="match status" value="1"/>
</dbReference>
<dbReference type="Pfam" id="PF00009">
    <property type="entry name" value="GTP_EFTU"/>
    <property type="match status" value="1"/>
</dbReference>
<dbReference type="Pfam" id="PF05991">
    <property type="entry name" value="NYN_YacP"/>
    <property type="match status" value="1"/>
</dbReference>
<protein>
    <submittedName>
        <fullName evidence="8">TetM/TetW/TetO/TetS family tetracycline resistance ribosomal protection protein</fullName>
    </submittedName>
</protein>
<dbReference type="Gene3D" id="3.40.50.300">
    <property type="entry name" value="P-loop containing nucleotide triphosphate hydrolases"/>
    <property type="match status" value="1"/>
</dbReference>
<dbReference type="EMBL" id="JANFXK010000009">
    <property type="protein sequence ID" value="MCQ4636943.1"/>
    <property type="molecule type" value="Genomic_DNA"/>
</dbReference>
<evidence type="ECO:0000259" key="7">
    <source>
        <dbReference type="PROSITE" id="PS51722"/>
    </source>
</evidence>
<dbReference type="NCBIfam" id="TIGR00231">
    <property type="entry name" value="small_GTP"/>
    <property type="match status" value="1"/>
</dbReference>
<keyword evidence="9" id="KW-1185">Reference proteome</keyword>
<evidence type="ECO:0000256" key="6">
    <source>
        <dbReference type="SAM" id="MobiDB-lite"/>
    </source>
</evidence>
<gene>
    <name evidence="8" type="ORF">NE619_09385</name>
</gene>
<evidence type="ECO:0000256" key="3">
    <source>
        <dbReference type="ARBA" id="ARBA00022917"/>
    </source>
</evidence>
<evidence type="ECO:0000256" key="4">
    <source>
        <dbReference type="ARBA" id="ARBA00023134"/>
    </source>
</evidence>
<dbReference type="CDD" id="cd10912">
    <property type="entry name" value="PIN_YacP-like"/>
    <property type="match status" value="1"/>
</dbReference>
<dbReference type="PROSITE" id="PS51722">
    <property type="entry name" value="G_TR_2"/>
    <property type="match status" value="1"/>
</dbReference>
<dbReference type="RefSeq" id="WP_256132132.1">
    <property type="nucleotide sequence ID" value="NZ_JANFXK010000009.1"/>
</dbReference>
<dbReference type="InterPro" id="IPR020568">
    <property type="entry name" value="Ribosomal_Su5_D2-typ_SF"/>
</dbReference>
<dbReference type="Gene3D" id="3.30.230.10">
    <property type="match status" value="1"/>
</dbReference>
<proteinExistence type="predicted"/>
<dbReference type="InterPro" id="IPR035647">
    <property type="entry name" value="EFG_III/V"/>
</dbReference>
<dbReference type="PROSITE" id="PS00301">
    <property type="entry name" value="G_TR_1"/>
    <property type="match status" value="1"/>
</dbReference>
<comment type="function">
    <text evidence="1">Abolishes the inhibitory effect of tetracyclin on protein synthesis by a non-covalent modification of the ribosomes.</text>
</comment>
<dbReference type="InterPro" id="IPR000795">
    <property type="entry name" value="T_Tr_GTP-bd_dom"/>
</dbReference>
<dbReference type="Gene3D" id="3.30.70.240">
    <property type="match status" value="1"/>
</dbReference>
<dbReference type="Proteomes" id="UP001524502">
    <property type="component" value="Unassembled WGS sequence"/>
</dbReference>
<dbReference type="InterPro" id="IPR005517">
    <property type="entry name" value="Transl_elong_EFG/EF2_IV"/>
</dbReference>
<dbReference type="InterPro" id="IPR010298">
    <property type="entry name" value="YacP-like"/>
</dbReference>
<dbReference type="SUPFAM" id="SSF52540">
    <property type="entry name" value="P-loop containing nucleoside triphosphate hydrolases"/>
    <property type="match status" value="1"/>
</dbReference>
<dbReference type="PANTHER" id="PTHR43261:SF1">
    <property type="entry name" value="RIBOSOME-RELEASING FACTOR 2, MITOCHONDRIAL"/>
    <property type="match status" value="1"/>
</dbReference>
<reference evidence="8 9" key="1">
    <citation type="submission" date="2022-06" db="EMBL/GenBank/DDBJ databases">
        <title>Isolation of gut microbiota from human fecal samples.</title>
        <authorList>
            <person name="Pamer E.G."/>
            <person name="Barat B."/>
            <person name="Waligurski E."/>
            <person name="Medina S."/>
            <person name="Paddock L."/>
            <person name="Mostad J."/>
        </authorList>
    </citation>
    <scope>NUCLEOTIDE SEQUENCE [LARGE SCALE GENOMIC DNA]</scope>
    <source>
        <strain evidence="8 9">SL.3.17</strain>
    </source>
</reference>
<dbReference type="InterPro" id="IPR031157">
    <property type="entry name" value="G_TR_CS"/>
</dbReference>
<dbReference type="SUPFAM" id="SSF50447">
    <property type="entry name" value="Translation proteins"/>
    <property type="match status" value="1"/>
</dbReference>
<name>A0ABT1RP23_9FIRM</name>
<keyword evidence="2" id="KW-0547">Nucleotide-binding</keyword>
<dbReference type="Pfam" id="PF22042">
    <property type="entry name" value="EF-G_D2"/>
    <property type="match status" value="1"/>
</dbReference>
<organism evidence="8 9">
    <name type="scientific">Anaerovorax odorimutans</name>
    <dbReference type="NCBI Taxonomy" id="109327"/>
    <lineage>
        <taxon>Bacteria</taxon>
        <taxon>Bacillati</taxon>
        <taxon>Bacillota</taxon>
        <taxon>Clostridia</taxon>
        <taxon>Peptostreptococcales</taxon>
        <taxon>Anaerovoracaceae</taxon>
        <taxon>Anaerovorax</taxon>
    </lineage>
</organism>
<dbReference type="InterPro" id="IPR053905">
    <property type="entry name" value="EF-G-like_DII"/>
</dbReference>
<keyword evidence="5" id="KW-0046">Antibiotic resistance</keyword>
<feature type="region of interest" description="Disordered" evidence="6">
    <location>
        <begin position="657"/>
        <end position="688"/>
    </location>
</feature>
<dbReference type="CDD" id="cd03711">
    <property type="entry name" value="Tet_C"/>
    <property type="match status" value="1"/>
</dbReference>
<dbReference type="SUPFAM" id="SSF54211">
    <property type="entry name" value="Ribosomal protein S5 domain 2-like"/>
    <property type="match status" value="1"/>
</dbReference>
<dbReference type="Gene3D" id="2.40.30.10">
    <property type="entry name" value="Translation factors"/>
    <property type="match status" value="1"/>
</dbReference>
<keyword evidence="4" id="KW-0342">GTP-binding</keyword>
<dbReference type="Gene3D" id="3.30.70.870">
    <property type="entry name" value="Elongation Factor G (Translational Gtpase), domain 3"/>
    <property type="match status" value="1"/>
</dbReference>
<evidence type="ECO:0000256" key="1">
    <source>
        <dbReference type="ARBA" id="ARBA00003987"/>
    </source>
</evidence>
<evidence type="ECO:0000256" key="2">
    <source>
        <dbReference type="ARBA" id="ARBA00022741"/>
    </source>
</evidence>
<dbReference type="SUPFAM" id="SSF54980">
    <property type="entry name" value="EF-G C-terminal domain-like"/>
    <property type="match status" value="2"/>
</dbReference>
<feature type="compositionally biased region" description="Basic and acidic residues" evidence="6">
    <location>
        <begin position="657"/>
        <end position="668"/>
    </location>
</feature>
<dbReference type="Pfam" id="PF14492">
    <property type="entry name" value="EFG_III"/>
    <property type="match status" value="1"/>
</dbReference>
<keyword evidence="3" id="KW-0648">Protein biosynthesis</keyword>
<accession>A0ABT1RP23</accession>
<dbReference type="PRINTS" id="PR00315">
    <property type="entry name" value="ELONGATNFCT"/>
</dbReference>
<dbReference type="PANTHER" id="PTHR43261">
    <property type="entry name" value="TRANSLATION ELONGATION FACTOR G-RELATED"/>
    <property type="match status" value="1"/>
</dbReference>
<evidence type="ECO:0000256" key="5">
    <source>
        <dbReference type="ARBA" id="ARBA00023251"/>
    </source>
</evidence>
<dbReference type="Pfam" id="PF03764">
    <property type="entry name" value="EFG_IV"/>
    <property type="match status" value="1"/>
</dbReference>
<dbReference type="InterPro" id="IPR027417">
    <property type="entry name" value="P-loop_NTPase"/>
</dbReference>
<dbReference type="InterPro" id="IPR041095">
    <property type="entry name" value="EFG_II"/>
</dbReference>
<dbReference type="InterPro" id="IPR009000">
    <property type="entry name" value="Transl_B-barrel_sf"/>
</dbReference>
<dbReference type="InterPro" id="IPR035650">
    <property type="entry name" value="Tet_C"/>
</dbReference>
<dbReference type="InterPro" id="IPR005225">
    <property type="entry name" value="Small_GTP-bd"/>
</dbReference>
<dbReference type="SMART" id="SM00838">
    <property type="entry name" value="EFG_C"/>
    <property type="match status" value="1"/>
</dbReference>
<evidence type="ECO:0000313" key="9">
    <source>
        <dbReference type="Proteomes" id="UP001524502"/>
    </source>
</evidence>
<evidence type="ECO:0000313" key="8">
    <source>
        <dbReference type="EMBL" id="MCQ4636943.1"/>
    </source>
</evidence>
<feature type="domain" description="Tr-type G" evidence="7">
    <location>
        <begin position="17"/>
        <end position="246"/>
    </location>
</feature>
<dbReference type="InterPro" id="IPR014721">
    <property type="entry name" value="Ribsml_uS5_D2-typ_fold_subgr"/>
</dbReference>
<dbReference type="InterPro" id="IPR000640">
    <property type="entry name" value="EFG_V-like"/>
</dbReference>
<sequence>MENTSENKKNKSAETTTKHICLGILAHVDAGKTTLSEALLYSSGSLRKIGRVDHGDAFLDTDSLERKRGITIFSKQARFVLGKKEVTLLDTPGHVDFSSEMERTLQVMDYAILVINGADGVQSHTLTLWKLLGHYGIPVFLFVNKMDQPATDKNKRMDELKKRLDDRCVDFGAEKENEALFCEELAMCSEELMEEYLQTEAISAGHIAEAVRSRKVFPCYFGSALKMEGIEEFLAGMDRFSVCREYGSAFGARVYKISRDSQGRRLTHMKITGGSLRVKDLLTGGNGEWEDKVDQIRLYSGSQFKTADQAGPGTICAVTGLEKTFAGEGLGKESKILTPVLEPVLNYQVLLPEDCDAHSMLTKLRQLEEEEPQLRIVWNERLGEIHALLMGEVAAEILKSRISERFGIEVEFGSGSIVYKETIEEPVEGVGHFEPLRHYAEVHLLLQPGERGSGLVLSADCSEDLLDRNWQRLILTHLEEKTHIGVLTGSEVTDMKITLIAGKGHLKHTEGGDFRQATYRALRQGLKKAKSILLEPLYDFRLEVPQEMVGRAMADIQRMDGSFLPPQTEGDTAVLTGTAPAASMAQYQNEVVMYTKGRGSLSCAFKGYGPCHNQQEVIEARGYDSEKDTENPTGSVFCTHGAGFNVSWDQVEEHMHVDSGWRPQKKEPQVSPEPHFSSHRSSGHGDDKELEEIFTRTYGESKRQNARFQRPLDPAEKMPDFLKRQQEYNQEEPREKYLLVDGYNMIFAWDELKELAKVNLDSAREQLIEILSNYQGYKGDTLIVVFDAYKVEGGKGSVEKHGDLYVIYTKEAETADQYIERAVNKIGRTHDVTVATSDNMVQMIIWGEGAMRISARGLKEDIEAVNQAIRSNYLDRSGERHRPLEKLEDKIKKKNEV</sequence>
<comment type="caution">
    <text evidence="8">The sequence shown here is derived from an EMBL/GenBank/DDBJ whole genome shotgun (WGS) entry which is preliminary data.</text>
</comment>
<dbReference type="SMART" id="SM00889">
    <property type="entry name" value="EFG_IV"/>
    <property type="match status" value="1"/>
</dbReference>